<accession>A0ACC2PNB4</accession>
<evidence type="ECO:0000313" key="2">
    <source>
        <dbReference type="Proteomes" id="UP001239111"/>
    </source>
</evidence>
<protein>
    <submittedName>
        <fullName evidence="1">Uncharacterized protein</fullName>
    </submittedName>
</protein>
<dbReference type="Proteomes" id="UP001239111">
    <property type="component" value="Chromosome 1"/>
</dbReference>
<organism evidence="1 2">
    <name type="scientific">Eretmocerus hayati</name>
    <dbReference type="NCBI Taxonomy" id="131215"/>
    <lineage>
        <taxon>Eukaryota</taxon>
        <taxon>Metazoa</taxon>
        <taxon>Ecdysozoa</taxon>
        <taxon>Arthropoda</taxon>
        <taxon>Hexapoda</taxon>
        <taxon>Insecta</taxon>
        <taxon>Pterygota</taxon>
        <taxon>Neoptera</taxon>
        <taxon>Endopterygota</taxon>
        <taxon>Hymenoptera</taxon>
        <taxon>Apocrita</taxon>
        <taxon>Proctotrupomorpha</taxon>
        <taxon>Chalcidoidea</taxon>
        <taxon>Aphelinidae</taxon>
        <taxon>Aphelininae</taxon>
        <taxon>Eretmocerus</taxon>
    </lineage>
</organism>
<proteinExistence type="predicted"/>
<evidence type="ECO:0000313" key="1">
    <source>
        <dbReference type="EMBL" id="KAJ8684296.1"/>
    </source>
</evidence>
<name>A0ACC2PNB4_9HYME</name>
<keyword evidence="2" id="KW-1185">Reference proteome</keyword>
<dbReference type="EMBL" id="CM056741">
    <property type="protein sequence ID" value="KAJ8684296.1"/>
    <property type="molecule type" value="Genomic_DNA"/>
</dbReference>
<comment type="caution">
    <text evidence="1">The sequence shown here is derived from an EMBL/GenBank/DDBJ whole genome shotgun (WGS) entry which is preliminary data.</text>
</comment>
<gene>
    <name evidence="1" type="ORF">QAD02_020088</name>
</gene>
<reference evidence="1" key="1">
    <citation type="submission" date="2023-04" db="EMBL/GenBank/DDBJ databases">
        <title>A chromosome-level genome assembly of the parasitoid wasp Eretmocerus hayati.</title>
        <authorList>
            <person name="Zhong Y."/>
            <person name="Liu S."/>
            <person name="Liu Y."/>
        </authorList>
    </citation>
    <scope>NUCLEOTIDE SEQUENCE</scope>
    <source>
        <strain evidence="1">ZJU_SS_LIU_2023</strain>
    </source>
</reference>
<sequence>MKALFVVLAVCLAGVFANDPIKDINKDHIKACLVENGFDPQLYPNGLRDAKVPEKQETNKKCYYACMMKKMNLMKPDGALNEDAIRTKFNLNADTLAKTVNACKAQVANKNDFCKMAGCLMDKRGV</sequence>